<evidence type="ECO:0000313" key="2">
    <source>
        <dbReference type="Proteomes" id="UP001139521"/>
    </source>
</evidence>
<evidence type="ECO:0008006" key="3">
    <source>
        <dbReference type="Google" id="ProtNLM"/>
    </source>
</evidence>
<dbReference type="RefSeq" id="WP_249602990.1">
    <property type="nucleotide sequence ID" value="NZ_JAKHSK010000036.1"/>
</dbReference>
<keyword evidence="2" id="KW-1185">Reference proteome</keyword>
<dbReference type="PANTHER" id="PTHR32305:SF15">
    <property type="entry name" value="PROTEIN RHSA-RELATED"/>
    <property type="match status" value="1"/>
</dbReference>
<protein>
    <recommendedName>
        <fullName evidence="3">RHS repeat-associated core domain-containing protein</fullName>
    </recommendedName>
</protein>
<organism evidence="1 2">
    <name type="scientific">Zunongwangia pacifica</name>
    <dbReference type="NCBI Taxonomy" id="2911062"/>
    <lineage>
        <taxon>Bacteria</taxon>
        <taxon>Pseudomonadati</taxon>
        <taxon>Bacteroidota</taxon>
        <taxon>Flavobacteriia</taxon>
        <taxon>Flavobacteriales</taxon>
        <taxon>Flavobacteriaceae</taxon>
        <taxon>Zunongwangia</taxon>
    </lineage>
</organism>
<dbReference type="AlphaFoldDB" id="A0A9X2CPN0"/>
<dbReference type="Proteomes" id="UP001139521">
    <property type="component" value="Unassembled WGS sequence"/>
</dbReference>
<dbReference type="InterPro" id="IPR050708">
    <property type="entry name" value="T6SS_VgrG/RHS"/>
</dbReference>
<gene>
    <name evidence="1" type="ORF">L1967_18515</name>
</gene>
<dbReference type="EMBL" id="JAKHSK010000036">
    <property type="protein sequence ID" value="MCL6220289.1"/>
    <property type="molecule type" value="Genomic_DNA"/>
</dbReference>
<reference evidence="1" key="1">
    <citation type="submission" date="2022-01" db="EMBL/GenBank/DDBJ databases">
        <title>Genome sequencing of Zunongwangia sp. M21534 genome.</title>
        <authorList>
            <person name="Chen Y."/>
            <person name="Dong C."/>
            <person name="Shao Z."/>
        </authorList>
    </citation>
    <scope>NUCLEOTIDE SEQUENCE</scope>
    <source>
        <strain evidence="1">MCCC M21534</strain>
    </source>
</reference>
<comment type="caution">
    <text evidence="1">The sequence shown here is derived from an EMBL/GenBank/DDBJ whole genome shotgun (WGS) entry which is preliminary data.</text>
</comment>
<accession>A0A9X2CPN0</accession>
<dbReference type="PANTHER" id="PTHR32305">
    <property type="match status" value="1"/>
</dbReference>
<dbReference type="InterPro" id="IPR022385">
    <property type="entry name" value="Rhs_assc_core"/>
</dbReference>
<name>A0A9X2CPN0_9FLAO</name>
<dbReference type="Gene3D" id="2.180.10.10">
    <property type="entry name" value="RHS repeat-associated core"/>
    <property type="match status" value="1"/>
</dbReference>
<evidence type="ECO:0000313" key="1">
    <source>
        <dbReference type="EMBL" id="MCL6220289.1"/>
    </source>
</evidence>
<proteinExistence type="predicted"/>
<sequence length="289" mass="33256">MPIPGRDNDANQSEYRYKYQAQEKDAETGMEAFELRLWDSRIGRWLSPDPAGQYSSPYLGMGNNPIIRVDPDGGEDIQWVDSDTGEIIYDDGISNGTVYLVNSGYKFNGNLDELTANSQLITNNSKVVGSEASVEKYVVSQFGHGNYLDKSKFPGGIKTFSSKSGRSFIGIGNGYKLIRTMEEKFVQKFDNSKISFIIRYNFGEENVLLDNVFNLRNNLVHEYDHYILYSLHLRYADRVWSSKNAMQLYYEESAIETQKAHHTYKNTTSGHKENVEWYWGYVHRRYGKN</sequence>
<dbReference type="NCBIfam" id="TIGR03696">
    <property type="entry name" value="Rhs_assc_core"/>
    <property type="match status" value="1"/>
</dbReference>